<evidence type="ECO:0000313" key="1">
    <source>
        <dbReference type="EMBL" id="GFS76202.1"/>
    </source>
</evidence>
<evidence type="ECO:0000313" key="2">
    <source>
        <dbReference type="Proteomes" id="UP000887013"/>
    </source>
</evidence>
<comment type="caution">
    <text evidence="1">The sequence shown here is derived from an EMBL/GenBank/DDBJ whole genome shotgun (WGS) entry which is preliminary data.</text>
</comment>
<reference evidence="1" key="1">
    <citation type="submission" date="2020-08" db="EMBL/GenBank/DDBJ databases">
        <title>Multicomponent nature underlies the extraordinary mechanical properties of spider dragline silk.</title>
        <authorList>
            <person name="Kono N."/>
            <person name="Nakamura H."/>
            <person name="Mori M."/>
            <person name="Yoshida Y."/>
            <person name="Ohtoshi R."/>
            <person name="Malay A.D."/>
            <person name="Moran D.A.P."/>
            <person name="Tomita M."/>
            <person name="Numata K."/>
            <person name="Arakawa K."/>
        </authorList>
    </citation>
    <scope>NUCLEOTIDE SEQUENCE</scope>
</reference>
<organism evidence="1 2">
    <name type="scientific">Nephila pilipes</name>
    <name type="common">Giant wood spider</name>
    <name type="synonym">Nephila maculata</name>
    <dbReference type="NCBI Taxonomy" id="299642"/>
    <lineage>
        <taxon>Eukaryota</taxon>
        <taxon>Metazoa</taxon>
        <taxon>Ecdysozoa</taxon>
        <taxon>Arthropoda</taxon>
        <taxon>Chelicerata</taxon>
        <taxon>Arachnida</taxon>
        <taxon>Araneae</taxon>
        <taxon>Araneomorphae</taxon>
        <taxon>Entelegynae</taxon>
        <taxon>Araneoidea</taxon>
        <taxon>Nephilidae</taxon>
        <taxon>Nephila</taxon>
    </lineage>
</organism>
<dbReference type="EMBL" id="BMAW01050611">
    <property type="protein sequence ID" value="GFS76202.1"/>
    <property type="molecule type" value="Genomic_DNA"/>
</dbReference>
<keyword evidence="2" id="KW-1185">Reference proteome</keyword>
<protein>
    <submittedName>
        <fullName evidence="1">Uncharacterized protein</fullName>
    </submittedName>
</protein>
<sequence length="178" mass="20344">MRLVTCFPRRMLLPSLLFGPHGCRSLTGGRSVACFGWKGSGTSAVSAVECSWCWKHVFREQLFCTHLALEPDRKVIRVAPLKNHYFLNCHVQQRDYSARGPLFPFLEFLISEMHFRSLVIDGGKRIGFLWEVSVEIRLLLMRSFFDGCPCAGIWDLPIASGWFAAKARPQWLISGYFL</sequence>
<accession>A0A8X6MST8</accession>
<dbReference type="Proteomes" id="UP000887013">
    <property type="component" value="Unassembled WGS sequence"/>
</dbReference>
<dbReference type="AlphaFoldDB" id="A0A8X6MST8"/>
<name>A0A8X6MST8_NEPPI</name>
<gene>
    <name evidence="1" type="ORF">NPIL_472251</name>
</gene>
<proteinExistence type="predicted"/>